<organism evidence="1 2">
    <name type="scientific">Araneus ventricosus</name>
    <name type="common">Orbweaver spider</name>
    <name type="synonym">Epeira ventricosa</name>
    <dbReference type="NCBI Taxonomy" id="182803"/>
    <lineage>
        <taxon>Eukaryota</taxon>
        <taxon>Metazoa</taxon>
        <taxon>Ecdysozoa</taxon>
        <taxon>Arthropoda</taxon>
        <taxon>Chelicerata</taxon>
        <taxon>Arachnida</taxon>
        <taxon>Araneae</taxon>
        <taxon>Araneomorphae</taxon>
        <taxon>Entelegynae</taxon>
        <taxon>Araneoidea</taxon>
        <taxon>Araneidae</taxon>
        <taxon>Araneus</taxon>
    </lineage>
</organism>
<dbReference type="Proteomes" id="UP000499080">
    <property type="component" value="Unassembled WGS sequence"/>
</dbReference>
<sequence>MHHVLFQREFYAGLFGNFSRHDEDPFCFPFGIHKFRFLVDGKASSWALSIEMRRALARDVSGRREELAIEYLELEVSVEYKSNHKLEESDLFLREAGAYYLTSGNIKCI</sequence>
<dbReference type="EMBL" id="BGPR01001559">
    <property type="protein sequence ID" value="GBM56694.1"/>
    <property type="molecule type" value="Genomic_DNA"/>
</dbReference>
<protein>
    <submittedName>
        <fullName evidence="1">Uncharacterized protein</fullName>
    </submittedName>
</protein>
<proteinExistence type="predicted"/>
<evidence type="ECO:0000313" key="2">
    <source>
        <dbReference type="Proteomes" id="UP000499080"/>
    </source>
</evidence>
<keyword evidence="2" id="KW-1185">Reference proteome</keyword>
<dbReference type="AlphaFoldDB" id="A0A4Y2GX56"/>
<name>A0A4Y2GX56_ARAVE</name>
<reference evidence="1 2" key="1">
    <citation type="journal article" date="2019" name="Sci. Rep.">
        <title>Orb-weaving spider Araneus ventricosus genome elucidates the spidroin gene catalogue.</title>
        <authorList>
            <person name="Kono N."/>
            <person name="Nakamura H."/>
            <person name="Ohtoshi R."/>
            <person name="Moran D.A.P."/>
            <person name="Shinohara A."/>
            <person name="Yoshida Y."/>
            <person name="Fujiwara M."/>
            <person name="Mori M."/>
            <person name="Tomita M."/>
            <person name="Arakawa K."/>
        </authorList>
    </citation>
    <scope>NUCLEOTIDE SEQUENCE [LARGE SCALE GENOMIC DNA]</scope>
</reference>
<evidence type="ECO:0000313" key="1">
    <source>
        <dbReference type="EMBL" id="GBM56694.1"/>
    </source>
</evidence>
<comment type="caution">
    <text evidence="1">The sequence shown here is derived from an EMBL/GenBank/DDBJ whole genome shotgun (WGS) entry which is preliminary data.</text>
</comment>
<accession>A0A4Y2GX56</accession>
<gene>
    <name evidence="1" type="ORF">AVEN_98183_1</name>
</gene>